<sequence>MKKSIRQAQDKHFYTHLIEIEPILTTLDEVVITDAEKKELLTIVERTTHYAVINVVLGKLKNEDKKQFISHVAKDEHDKIWELLSKKTKDIEKKIKNAVRDIHLSMIDDVKKITRKQTRKKPAG</sequence>
<reference evidence="1 2" key="1">
    <citation type="journal article" date="2016" name="Nat. Commun.">
        <title>Thousands of microbial genomes shed light on interconnected biogeochemical processes in an aquifer system.</title>
        <authorList>
            <person name="Anantharaman K."/>
            <person name="Brown C.T."/>
            <person name="Hug L.A."/>
            <person name="Sharon I."/>
            <person name="Castelle C.J."/>
            <person name="Probst A.J."/>
            <person name="Thomas B.C."/>
            <person name="Singh A."/>
            <person name="Wilkins M.J."/>
            <person name="Karaoz U."/>
            <person name="Brodie E.L."/>
            <person name="Williams K.H."/>
            <person name="Hubbard S.S."/>
            <person name="Banfield J.F."/>
        </authorList>
    </citation>
    <scope>NUCLEOTIDE SEQUENCE [LARGE SCALE GENOMIC DNA]</scope>
</reference>
<accession>A0A1F7GE62</accession>
<dbReference type="Proteomes" id="UP000178372">
    <property type="component" value="Unassembled WGS sequence"/>
</dbReference>
<name>A0A1F7GE62_9BACT</name>
<gene>
    <name evidence="1" type="ORF">A2690_02100</name>
</gene>
<comment type="caution">
    <text evidence="1">The sequence shown here is derived from an EMBL/GenBank/DDBJ whole genome shotgun (WGS) entry which is preliminary data.</text>
</comment>
<evidence type="ECO:0000313" key="1">
    <source>
        <dbReference type="EMBL" id="OGK17143.1"/>
    </source>
</evidence>
<evidence type="ECO:0000313" key="2">
    <source>
        <dbReference type="Proteomes" id="UP000178372"/>
    </source>
</evidence>
<protein>
    <submittedName>
        <fullName evidence="1">Uncharacterized protein</fullName>
    </submittedName>
</protein>
<dbReference type="AlphaFoldDB" id="A0A1F7GE62"/>
<organism evidence="1 2">
    <name type="scientific">Candidatus Roizmanbacteria bacterium RIFCSPHIGHO2_01_FULL_39_12b</name>
    <dbReference type="NCBI Taxonomy" id="1802030"/>
    <lineage>
        <taxon>Bacteria</taxon>
        <taxon>Candidatus Roizmaniibacteriota</taxon>
    </lineage>
</organism>
<dbReference type="EMBL" id="MFZF01000003">
    <property type="protein sequence ID" value="OGK17143.1"/>
    <property type="molecule type" value="Genomic_DNA"/>
</dbReference>
<proteinExistence type="predicted"/>